<dbReference type="Gene3D" id="1.10.357.10">
    <property type="entry name" value="Tetracycline Repressor, domain 2"/>
    <property type="match status" value="1"/>
</dbReference>
<proteinExistence type="predicted"/>
<dbReference type="SUPFAM" id="SSF48498">
    <property type="entry name" value="Tetracyclin repressor-like, C-terminal domain"/>
    <property type="match status" value="1"/>
</dbReference>
<protein>
    <submittedName>
        <fullName evidence="1">Uncharacterized protein</fullName>
    </submittedName>
</protein>
<dbReference type="RefSeq" id="WP_189152235.1">
    <property type="nucleotide sequence ID" value="NZ_BAABER010000062.1"/>
</dbReference>
<dbReference type="AlphaFoldDB" id="A0A917PCH6"/>
<dbReference type="EMBL" id="BMMU01000061">
    <property type="protein sequence ID" value="GGJ70549.1"/>
    <property type="molecule type" value="Genomic_DNA"/>
</dbReference>
<sequence>MTLRHPWIAPEPGQVGLVHIGPNAMRLAAGPLAQFEVAGFPSDEKDRAVGTLTAYVVGVG</sequence>
<evidence type="ECO:0000313" key="2">
    <source>
        <dbReference type="Proteomes" id="UP000625682"/>
    </source>
</evidence>
<comment type="caution">
    <text evidence="1">The sequence shown here is derived from an EMBL/GenBank/DDBJ whole genome shotgun (WGS) entry which is preliminary data.</text>
</comment>
<name>A0A917PCH6_9ACTN</name>
<evidence type="ECO:0000313" key="1">
    <source>
        <dbReference type="EMBL" id="GGJ70549.1"/>
    </source>
</evidence>
<accession>A0A917PCH6</accession>
<reference evidence="1" key="1">
    <citation type="journal article" date="2014" name="Int. J. Syst. Evol. Microbiol.">
        <title>Complete genome sequence of Corynebacterium casei LMG S-19264T (=DSM 44701T), isolated from a smear-ripened cheese.</title>
        <authorList>
            <consortium name="US DOE Joint Genome Institute (JGI-PGF)"/>
            <person name="Walter F."/>
            <person name="Albersmeier A."/>
            <person name="Kalinowski J."/>
            <person name="Ruckert C."/>
        </authorList>
    </citation>
    <scope>NUCLEOTIDE SEQUENCE</scope>
    <source>
        <strain evidence="1">CGMCC 4.7272</strain>
    </source>
</reference>
<reference evidence="1" key="2">
    <citation type="submission" date="2020-09" db="EMBL/GenBank/DDBJ databases">
        <authorList>
            <person name="Sun Q."/>
            <person name="Zhou Y."/>
        </authorList>
    </citation>
    <scope>NUCLEOTIDE SEQUENCE</scope>
    <source>
        <strain evidence="1">CGMCC 4.7272</strain>
    </source>
</reference>
<keyword evidence="2" id="KW-1185">Reference proteome</keyword>
<organism evidence="1 2">
    <name type="scientific">Streptomyces lacrimifluminis</name>
    <dbReference type="NCBI Taxonomy" id="1500077"/>
    <lineage>
        <taxon>Bacteria</taxon>
        <taxon>Bacillati</taxon>
        <taxon>Actinomycetota</taxon>
        <taxon>Actinomycetes</taxon>
        <taxon>Kitasatosporales</taxon>
        <taxon>Streptomycetaceae</taxon>
        <taxon>Streptomyces</taxon>
    </lineage>
</organism>
<dbReference type="InterPro" id="IPR036271">
    <property type="entry name" value="Tet_transcr_reg_TetR-rel_C_sf"/>
</dbReference>
<dbReference type="Proteomes" id="UP000625682">
    <property type="component" value="Unassembled WGS sequence"/>
</dbReference>
<gene>
    <name evidence="1" type="ORF">GCM10012282_79260</name>
</gene>